<evidence type="ECO:0000313" key="2">
    <source>
        <dbReference type="EMBL" id="KAF2772329.1"/>
    </source>
</evidence>
<dbReference type="AlphaFoldDB" id="A0A6G1LID3"/>
<evidence type="ECO:0000256" key="1">
    <source>
        <dbReference type="SAM" id="Phobius"/>
    </source>
</evidence>
<keyword evidence="1" id="KW-1133">Transmembrane helix</keyword>
<dbReference type="EMBL" id="ML995815">
    <property type="protein sequence ID" value="KAF2772329.1"/>
    <property type="molecule type" value="Genomic_DNA"/>
</dbReference>
<sequence length="72" mass="7772">MQRNIVIFVIIIILFILLALIGFGIYWAQTGFNRTGGGGTTTSSGGSEGDVLRHSYNDAATMSGKRRIPVKL</sequence>
<dbReference type="Proteomes" id="UP000799436">
    <property type="component" value="Unassembled WGS sequence"/>
</dbReference>
<keyword evidence="1" id="KW-0812">Transmembrane</keyword>
<name>A0A6G1LID3_9PEZI</name>
<organism evidence="2 3">
    <name type="scientific">Teratosphaeria nubilosa</name>
    <dbReference type="NCBI Taxonomy" id="161662"/>
    <lineage>
        <taxon>Eukaryota</taxon>
        <taxon>Fungi</taxon>
        <taxon>Dikarya</taxon>
        <taxon>Ascomycota</taxon>
        <taxon>Pezizomycotina</taxon>
        <taxon>Dothideomycetes</taxon>
        <taxon>Dothideomycetidae</taxon>
        <taxon>Mycosphaerellales</taxon>
        <taxon>Teratosphaeriaceae</taxon>
        <taxon>Teratosphaeria</taxon>
    </lineage>
</organism>
<proteinExistence type="predicted"/>
<reference evidence="2" key="1">
    <citation type="journal article" date="2020" name="Stud. Mycol.">
        <title>101 Dothideomycetes genomes: a test case for predicting lifestyles and emergence of pathogens.</title>
        <authorList>
            <person name="Haridas S."/>
            <person name="Albert R."/>
            <person name="Binder M."/>
            <person name="Bloem J."/>
            <person name="Labutti K."/>
            <person name="Salamov A."/>
            <person name="Andreopoulos B."/>
            <person name="Baker S."/>
            <person name="Barry K."/>
            <person name="Bills G."/>
            <person name="Bluhm B."/>
            <person name="Cannon C."/>
            <person name="Castanera R."/>
            <person name="Culley D."/>
            <person name="Daum C."/>
            <person name="Ezra D."/>
            <person name="Gonzalez J."/>
            <person name="Henrissat B."/>
            <person name="Kuo A."/>
            <person name="Liang C."/>
            <person name="Lipzen A."/>
            <person name="Lutzoni F."/>
            <person name="Magnuson J."/>
            <person name="Mondo S."/>
            <person name="Nolan M."/>
            <person name="Ohm R."/>
            <person name="Pangilinan J."/>
            <person name="Park H.-J."/>
            <person name="Ramirez L."/>
            <person name="Alfaro M."/>
            <person name="Sun H."/>
            <person name="Tritt A."/>
            <person name="Yoshinaga Y."/>
            <person name="Zwiers L.-H."/>
            <person name="Turgeon B."/>
            <person name="Goodwin S."/>
            <person name="Spatafora J."/>
            <person name="Crous P."/>
            <person name="Grigoriev I."/>
        </authorList>
    </citation>
    <scope>NUCLEOTIDE SEQUENCE</scope>
    <source>
        <strain evidence="2">CBS 116005</strain>
    </source>
</reference>
<evidence type="ECO:0000313" key="3">
    <source>
        <dbReference type="Proteomes" id="UP000799436"/>
    </source>
</evidence>
<keyword evidence="3" id="KW-1185">Reference proteome</keyword>
<feature type="transmembrane region" description="Helical" evidence="1">
    <location>
        <begin position="6"/>
        <end position="28"/>
    </location>
</feature>
<gene>
    <name evidence="2" type="ORF">EJ03DRAFT_348708</name>
</gene>
<keyword evidence="1" id="KW-0472">Membrane</keyword>
<protein>
    <submittedName>
        <fullName evidence="2">Uncharacterized protein</fullName>
    </submittedName>
</protein>
<accession>A0A6G1LID3</accession>